<evidence type="ECO:0000313" key="1">
    <source>
        <dbReference type="EMBL" id="CAI9955407.1"/>
    </source>
</evidence>
<comment type="caution">
    <text evidence="1">The sequence shown here is derived from an EMBL/GenBank/DDBJ whole genome shotgun (WGS) entry which is preliminary data.</text>
</comment>
<evidence type="ECO:0000313" key="3">
    <source>
        <dbReference type="Proteomes" id="UP001642409"/>
    </source>
</evidence>
<gene>
    <name evidence="1" type="ORF">HINF_LOCUS43052</name>
    <name evidence="2" type="ORF">HINF_LOCUS5238</name>
</gene>
<dbReference type="EMBL" id="CAXDID020000010">
    <property type="protein sequence ID" value="CAL5979091.1"/>
    <property type="molecule type" value="Genomic_DNA"/>
</dbReference>
<reference evidence="1" key="1">
    <citation type="submission" date="2023-06" db="EMBL/GenBank/DDBJ databases">
        <authorList>
            <person name="Kurt Z."/>
        </authorList>
    </citation>
    <scope>NUCLEOTIDE SEQUENCE</scope>
</reference>
<dbReference type="EMBL" id="CATOUU010000865">
    <property type="protein sequence ID" value="CAI9955407.1"/>
    <property type="molecule type" value="Genomic_DNA"/>
</dbReference>
<keyword evidence="3" id="KW-1185">Reference proteome</keyword>
<proteinExistence type="predicted"/>
<reference evidence="2 3" key="2">
    <citation type="submission" date="2024-07" db="EMBL/GenBank/DDBJ databases">
        <authorList>
            <person name="Akdeniz Z."/>
        </authorList>
    </citation>
    <scope>NUCLEOTIDE SEQUENCE [LARGE SCALE GENOMIC DNA]</scope>
</reference>
<evidence type="ECO:0000313" key="2">
    <source>
        <dbReference type="EMBL" id="CAL5979091.1"/>
    </source>
</evidence>
<organism evidence="1">
    <name type="scientific">Hexamita inflata</name>
    <dbReference type="NCBI Taxonomy" id="28002"/>
    <lineage>
        <taxon>Eukaryota</taxon>
        <taxon>Metamonada</taxon>
        <taxon>Diplomonadida</taxon>
        <taxon>Hexamitidae</taxon>
        <taxon>Hexamitinae</taxon>
        <taxon>Hexamita</taxon>
    </lineage>
</organism>
<sequence>MPFLYYIKKVNLIVEYLKEIDDFERTLQASTEQLTLGSECFGKNLTGQFEKVFSWQIQWDNLKRIFSFVQEVDDLRLDRFQHHTTNHQKLRIDTKQLAKKSPYYECFNCISQCSFQIPILLDIISILSQN</sequence>
<dbReference type="AlphaFoldDB" id="A0AA86UL13"/>
<accession>A0AA86UL13</accession>
<protein>
    <submittedName>
        <fullName evidence="2">Hypothetical_protein</fullName>
    </submittedName>
</protein>
<dbReference type="Proteomes" id="UP001642409">
    <property type="component" value="Unassembled WGS sequence"/>
</dbReference>
<name>A0AA86UL13_9EUKA</name>